<dbReference type="InterPro" id="IPR000045">
    <property type="entry name" value="Prepilin_IV_endopep_pep"/>
</dbReference>
<dbReference type="Pfam" id="PF01478">
    <property type="entry name" value="Peptidase_A24"/>
    <property type="match status" value="1"/>
</dbReference>
<dbReference type="InterPro" id="IPR050882">
    <property type="entry name" value="Prepilin_peptidase/N-MTase"/>
</dbReference>
<dbReference type="AlphaFoldDB" id="A0A5M8Q7V8"/>
<keyword evidence="2" id="KW-1133">Transmembrane helix</keyword>
<dbReference type="Gene3D" id="1.20.120.1220">
    <property type="match status" value="1"/>
</dbReference>
<comment type="similarity">
    <text evidence="1">Belongs to the peptidase A24 family.</text>
</comment>
<feature type="transmembrane region" description="Helical" evidence="2">
    <location>
        <begin position="44"/>
        <end position="61"/>
    </location>
</feature>
<evidence type="ECO:0000259" key="3">
    <source>
        <dbReference type="Pfam" id="PF01478"/>
    </source>
</evidence>
<evidence type="ECO:0000313" key="4">
    <source>
        <dbReference type="EMBL" id="KAA6432035.1"/>
    </source>
</evidence>
<dbReference type="GO" id="GO:0005886">
    <property type="term" value="C:plasma membrane"/>
    <property type="evidence" value="ECO:0007669"/>
    <property type="project" value="TreeGrafter"/>
</dbReference>
<dbReference type="Proteomes" id="UP000323221">
    <property type="component" value="Unassembled WGS sequence"/>
</dbReference>
<name>A0A5M8Q7V8_9MICO</name>
<comment type="caution">
    <text evidence="4">The sequence shown here is derived from an EMBL/GenBank/DDBJ whole genome shotgun (WGS) entry which is preliminary data.</text>
</comment>
<feature type="transmembrane region" description="Helical" evidence="2">
    <location>
        <begin position="73"/>
        <end position="92"/>
    </location>
</feature>
<dbReference type="PANTHER" id="PTHR30487">
    <property type="entry name" value="TYPE 4 PREPILIN-LIKE PROTEINS LEADER PEPTIDE-PROCESSING ENZYME"/>
    <property type="match status" value="1"/>
</dbReference>
<keyword evidence="2" id="KW-0812">Transmembrane</keyword>
<dbReference type="PANTHER" id="PTHR30487:SF0">
    <property type="entry name" value="PREPILIN LEADER PEPTIDASE_N-METHYLTRANSFERASE-RELATED"/>
    <property type="match status" value="1"/>
</dbReference>
<dbReference type="EMBL" id="VOIR01000015">
    <property type="protein sequence ID" value="KAA6432035.1"/>
    <property type="molecule type" value="Genomic_DNA"/>
</dbReference>
<keyword evidence="2" id="KW-0472">Membrane</keyword>
<feature type="transmembrane region" description="Helical" evidence="2">
    <location>
        <begin position="126"/>
        <end position="159"/>
    </location>
</feature>
<dbReference type="RefSeq" id="WP_146357107.1">
    <property type="nucleotide sequence ID" value="NZ_VOIR01000015.1"/>
</dbReference>
<evidence type="ECO:0000256" key="2">
    <source>
        <dbReference type="SAM" id="Phobius"/>
    </source>
</evidence>
<evidence type="ECO:0000313" key="5">
    <source>
        <dbReference type="Proteomes" id="UP000323221"/>
    </source>
</evidence>
<feature type="transmembrane region" description="Helical" evidence="2">
    <location>
        <begin position="98"/>
        <end position="119"/>
    </location>
</feature>
<dbReference type="GO" id="GO:0006465">
    <property type="term" value="P:signal peptide processing"/>
    <property type="evidence" value="ECO:0007669"/>
    <property type="project" value="TreeGrafter"/>
</dbReference>
<proteinExistence type="inferred from homology"/>
<feature type="domain" description="Prepilin type IV endopeptidase peptidase" evidence="3">
    <location>
        <begin position="57"/>
        <end position="152"/>
    </location>
</feature>
<accession>A0A5M8Q7V8</accession>
<keyword evidence="5" id="KW-1185">Reference proteome</keyword>
<gene>
    <name evidence="4" type="ORF">FQ330_09620</name>
</gene>
<sequence>MSTMTAAAAPPQLRAPLRLRPVDALGLPLAAATAWALAVGGADAAAVVALAAAALVAPALTRTDLAERRLPNALTLPLLAVAVVACAARLAVGDLAPLVGLPCCALLLGMAVAGGMGMGDVKLGGGLALATATLGWAAPLAGLGASVVVGGIAGALALATGRRSVAFGPWLLVGHALVVVAVLLDAL</sequence>
<dbReference type="GO" id="GO:0004190">
    <property type="term" value="F:aspartic-type endopeptidase activity"/>
    <property type="evidence" value="ECO:0007669"/>
    <property type="project" value="InterPro"/>
</dbReference>
<organism evidence="4 5">
    <name type="scientific">Agrococcus sediminis</name>
    <dbReference type="NCBI Taxonomy" id="2599924"/>
    <lineage>
        <taxon>Bacteria</taxon>
        <taxon>Bacillati</taxon>
        <taxon>Actinomycetota</taxon>
        <taxon>Actinomycetes</taxon>
        <taxon>Micrococcales</taxon>
        <taxon>Microbacteriaceae</taxon>
        <taxon>Agrococcus</taxon>
    </lineage>
</organism>
<evidence type="ECO:0000256" key="1">
    <source>
        <dbReference type="ARBA" id="ARBA00005801"/>
    </source>
</evidence>
<reference evidence="4 5" key="1">
    <citation type="submission" date="2019-08" db="EMBL/GenBank/DDBJ databases">
        <title>Agrococcus lahaulensis sp. nov., isolated from a cold desert of the Indian Himalayas.</title>
        <authorList>
            <person name="Qu J.H."/>
        </authorList>
    </citation>
    <scope>NUCLEOTIDE SEQUENCE [LARGE SCALE GENOMIC DNA]</scope>
    <source>
        <strain evidence="4 5">NS18</strain>
    </source>
</reference>
<feature type="transmembrane region" description="Helical" evidence="2">
    <location>
        <begin position="165"/>
        <end position="184"/>
    </location>
</feature>
<protein>
    <submittedName>
        <fullName evidence="4">Prepilin peptidase</fullName>
    </submittedName>
</protein>